<comment type="caution">
    <text evidence="1">The sequence shown here is derived from an EMBL/GenBank/DDBJ whole genome shotgun (WGS) entry which is preliminary data.</text>
</comment>
<dbReference type="AlphaFoldDB" id="A0A9J6D4K7"/>
<dbReference type="Proteomes" id="UP000821866">
    <property type="component" value="Chromosome 9"/>
</dbReference>
<accession>A0A9J6D4K7</accession>
<evidence type="ECO:0000313" key="2">
    <source>
        <dbReference type="Proteomes" id="UP000821866"/>
    </source>
</evidence>
<reference evidence="1" key="1">
    <citation type="journal article" date="2020" name="Cell">
        <title>Large-Scale Comparative Analyses of Tick Genomes Elucidate Their Genetic Diversity and Vector Capacities.</title>
        <authorList>
            <consortium name="Tick Genome and Microbiome Consortium (TIGMIC)"/>
            <person name="Jia N."/>
            <person name="Wang J."/>
            <person name="Shi W."/>
            <person name="Du L."/>
            <person name="Sun Y."/>
            <person name="Zhan W."/>
            <person name="Jiang J.F."/>
            <person name="Wang Q."/>
            <person name="Zhang B."/>
            <person name="Ji P."/>
            <person name="Bell-Sakyi L."/>
            <person name="Cui X.M."/>
            <person name="Yuan T.T."/>
            <person name="Jiang B.G."/>
            <person name="Yang W.F."/>
            <person name="Lam T.T."/>
            <person name="Chang Q.C."/>
            <person name="Ding S.J."/>
            <person name="Wang X.J."/>
            <person name="Zhu J.G."/>
            <person name="Ruan X.D."/>
            <person name="Zhao L."/>
            <person name="Wei J.T."/>
            <person name="Ye R.Z."/>
            <person name="Que T.C."/>
            <person name="Du C.H."/>
            <person name="Zhou Y.H."/>
            <person name="Cheng J.X."/>
            <person name="Dai P.F."/>
            <person name="Guo W.B."/>
            <person name="Han X.H."/>
            <person name="Huang E.J."/>
            <person name="Li L.F."/>
            <person name="Wei W."/>
            <person name="Gao Y.C."/>
            <person name="Liu J.Z."/>
            <person name="Shao H.Z."/>
            <person name="Wang X."/>
            <person name="Wang C.C."/>
            <person name="Yang T.C."/>
            <person name="Huo Q.B."/>
            <person name="Li W."/>
            <person name="Chen H.Y."/>
            <person name="Chen S.E."/>
            <person name="Zhou L.G."/>
            <person name="Ni X.B."/>
            <person name="Tian J.H."/>
            <person name="Sheng Y."/>
            <person name="Liu T."/>
            <person name="Pan Y.S."/>
            <person name="Xia L.Y."/>
            <person name="Li J."/>
            <person name="Zhao F."/>
            <person name="Cao W.C."/>
        </authorList>
    </citation>
    <scope>NUCLEOTIDE SEQUENCE</scope>
    <source>
        <strain evidence="1">Rmic-2018</strain>
    </source>
</reference>
<dbReference type="EMBL" id="JABSTU010000011">
    <property type="protein sequence ID" value="KAH8008992.1"/>
    <property type="molecule type" value="Genomic_DNA"/>
</dbReference>
<evidence type="ECO:0000313" key="1">
    <source>
        <dbReference type="EMBL" id="KAH8008992.1"/>
    </source>
</evidence>
<sequence length="186" mass="20111">MAMQVTVQGGDISPEEFQCSGWTTALSKRKSTKAPVVGAEVQDPPYGKNAGTQCPANVKKRLANASRLPHLPRELFRIIVRPWGGLNVKSTNNVRISQALTTAARLSAAGITEDIIYPNAQQNIVAISTPSQANTKAYASLEAIIVNNVRYEVSSYIAAPDNTCKGIIETSIWKLTSKSSEDFLFS</sequence>
<name>A0A9J6D4K7_RHIMP</name>
<protein>
    <submittedName>
        <fullName evidence="1">Uncharacterized protein</fullName>
    </submittedName>
</protein>
<reference evidence="1" key="2">
    <citation type="submission" date="2021-09" db="EMBL/GenBank/DDBJ databases">
        <authorList>
            <person name="Jia N."/>
            <person name="Wang J."/>
            <person name="Shi W."/>
            <person name="Du L."/>
            <person name="Sun Y."/>
            <person name="Zhan W."/>
            <person name="Jiang J."/>
            <person name="Wang Q."/>
            <person name="Zhang B."/>
            <person name="Ji P."/>
            <person name="Sakyi L.B."/>
            <person name="Cui X."/>
            <person name="Yuan T."/>
            <person name="Jiang B."/>
            <person name="Yang W."/>
            <person name="Lam T.T.-Y."/>
            <person name="Chang Q."/>
            <person name="Ding S."/>
            <person name="Wang X."/>
            <person name="Zhu J."/>
            <person name="Ruan X."/>
            <person name="Zhao L."/>
            <person name="Wei J."/>
            <person name="Que T."/>
            <person name="Du C."/>
            <person name="Cheng J."/>
            <person name="Dai P."/>
            <person name="Han X."/>
            <person name="Huang E."/>
            <person name="Gao Y."/>
            <person name="Liu J."/>
            <person name="Shao H."/>
            <person name="Ye R."/>
            <person name="Li L."/>
            <person name="Wei W."/>
            <person name="Wang X."/>
            <person name="Wang C."/>
            <person name="Huo Q."/>
            <person name="Li W."/>
            <person name="Guo W."/>
            <person name="Chen H."/>
            <person name="Chen S."/>
            <person name="Zhou L."/>
            <person name="Zhou L."/>
            <person name="Ni X."/>
            <person name="Tian J."/>
            <person name="Zhou Y."/>
            <person name="Sheng Y."/>
            <person name="Liu T."/>
            <person name="Pan Y."/>
            <person name="Xia L."/>
            <person name="Li J."/>
            <person name="Zhao F."/>
            <person name="Cao W."/>
        </authorList>
    </citation>
    <scope>NUCLEOTIDE SEQUENCE</scope>
    <source>
        <strain evidence="1">Rmic-2018</strain>
        <tissue evidence="1">Larvae</tissue>
    </source>
</reference>
<gene>
    <name evidence="1" type="ORF">HPB51_008563</name>
</gene>
<keyword evidence="2" id="KW-1185">Reference proteome</keyword>
<organism evidence="1 2">
    <name type="scientific">Rhipicephalus microplus</name>
    <name type="common">Cattle tick</name>
    <name type="synonym">Boophilus microplus</name>
    <dbReference type="NCBI Taxonomy" id="6941"/>
    <lineage>
        <taxon>Eukaryota</taxon>
        <taxon>Metazoa</taxon>
        <taxon>Ecdysozoa</taxon>
        <taxon>Arthropoda</taxon>
        <taxon>Chelicerata</taxon>
        <taxon>Arachnida</taxon>
        <taxon>Acari</taxon>
        <taxon>Parasitiformes</taxon>
        <taxon>Ixodida</taxon>
        <taxon>Ixodoidea</taxon>
        <taxon>Ixodidae</taxon>
        <taxon>Rhipicephalinae</taxon>
        <taxon>Rhipicephalus</taxon>
        <taxon>Boophilus</taxon>
    </lineage>
</organism>
<proteinExistence type="predicted"/>